<accession>A0AAD8J869</accession>
<protein>
    <submittedName>
        <fullName evidence="1">Uncharacterized protein</fullName>
    </submittedName>
</protein>
<dbReference type="Proteomes" id="UP001237642">
    <property type="component" value="Unassembled WGS sequence"/>
</dbReference>
<organism evidence="1 2">
    <name type="scientific">Heracleum sosnowskyi</name>
    <dbReference type="NCBI Taxonomy" id="360622"/>
    <lineage>
        <taxon>Eukaryota</taxon>
        <taxon>Viridiplantae</taxon>
        <taxon>Streptophyta</taxon>
        <taxon>Embryophyta</taxon>
        <taxon>Tracheophyta</taxon>
        <taxon>Spermatophyta</taxon>
        <taxon>Magnoliopsida</taxon>
        <taxon>eudicotyledons</taxon>
        <taxon>Gunneridae</taxon>
        <taxon>Pentapetalae</taxon>
        <taxon>asterids</taxon>
        <taxon>campanulids</taxon>
        <taxon>Apiales</taxon>
        <taxon>Apiaceae</taxon>
        <taxon>Apioideae</taxon>
        <taxon>apioid superclade</taxon>
        <taxon>Tordylieae</taxon>
        <taxon>Tordyliinae</taxon>
        <taxon>Heracleum</taxon>
    </lineage>
</organism>
<keyword evidence="2" id="KW-1185">Reference proteome</keyword>
<proteinExistence type="predicted"/>
<reference evidence="1" key="1">
    <citation type="submission" date="2023-02" db="EMBL/GenBank/DDBJ databases">
        <title>Genome of toxic invasive species Heracleum sosnowskyi carries increased number of genes despite the absence of recent whole-genome duplications.</title>
        <authorList>
            <person name="Schelkunov M."/>
            <person name="Shtratnikova V."/>
            <person name="Makarenko M."/>
            <person name="Klepikova A."/>
            <person name="Omelchenko D."/>
            <person name="Novikova G."/>
            <person name="Obukhova E."/>
            <person name="Bogdanov V."/>
            <person name="Penin A."/>
            <person name="Logacheva M."/>
        </authorList>
    </citation>
    <scope>NUCLEOTIDE SEQUENCE</scope>
    <source>
        <strain evidence="1">Hsosn_3</strain>
        <tissue evidence="1">Leaf</tissue>
    </source>
</reference>
<dbReference type="EMBL" id="JAUIZM010000002">
    <property type="protein sequence ID" value="KAK1397615.1"/>
    <property type="molecule type" value="Genomic_DNA"/>
</dbReference>
<reference evidence="1" key="2">
    <citation type="submission" date="2023-05" db="EMBL/GenBank/DDBJ databases">
        <authorList>
            <person name="Schelkunov M.I."/>
        </authorList>
    </citation>
    <scope>NUCLEOTIDE SEQUENCE</scope>
    <source>
        <strain evidence="1">Hsosn_3</strain>
        <tissue evidence="1">Leaf</tissue>
    </source>
</reference>
<name>A0AAD8J869_9APIA</name>
<evidence type="ECO:0000313" key="2">
    <source>
        <dbReference type="Proteomes" id="UP001237642"/>
    </source>
</evidence>
<evidence type="ECO:0000313" key="1">
    <source>
        <dbReference type="EMBL" id="KAK1397615.1"/>
    </source>
</evidence>
<comment type="caution">
    <text evidence="1">The sequence shown here is derived from an EMBL/GenBank/DDBJ whole genome shotgun (WGS) entry which is preliminary data.</text>
</comment>
<gene>
    <name evidence="1" type="ORF">POM88_007478</name>
</gene>
<sequence>MLEVAVKYKGAFIRMITEDSAYAQFFNVVVLGVLDDNTKKKKKKNVEGPPFFVDFDNFIRFIQFLEIFYDVTLKLSGSKYCTSNVFFIELVKVQESIVKFCSSEDVLMKDMIWKLKKLTLPKQHGTVGEDILALMISFNLCKLG</sequence>
<dbReference type="AlphaFoldDB" id="A0AAD8J869"/>